<dbReference type="GO" id="GO:0004476">
    <property type="term" value="F:mannose-6-phosphate isomerase activity"/>
    <property type="evidence" value="ECO:0007669"/>
    <property type="project" value="InterPro"/>
</dbReference>
<dbReference type="UniPathway" id="UPA00126">
    <property type="reaction ID" value="UER00423"/>
</dbReference>
<evidence type="ECO:0000313" key="2">
    <source>
        <dbReference type="EMBL" id="PWA70866.1"/>
    </source>
</evidence>
<dbReference type="PANTHER" id="PTHR10309">
    <property type="entry name" value="MANNOSE-6-PHOSPHATE ISOMERASE"/>
    <property type="match status" value="1"/>
</dbReference>
<dbReference type="Pfam" id="PF20511">
    <property type="entry name" value="PMI_typeI_cat"/>
    <property type="match status" value="1"/>
</dbReference>
<dbReference type="InterPro" id="IPR011051">
    <property type="entry name" value="RmlC_Cupin_sf"/>
</dbReference>
<dbReference type="GO" id="GO:0005829">
    <property type="term" value="C:cytosol"/>
    <property type="evidence" value="ECO:0007669"/>
    <property type="project" value="TreeGrafter"/>
</dbReference>
<dbReference type="InterPro" id="IPR014710">
    <property type="entry name" value="RmlC-like_jellyroll"/>
</dbReference>
<dbReference type="SUPFAM" id="SSF51182">
    <property type="entry name" value="RmlC-like cupins"/>
    <property type="match status" value="1"/>
</dbReference>
<sequence>MIFDDDLKNELADFLKSSLMSDSQHKHGRETLPSYHCLNSIPSKEGSSSYEEIRGCTRGNFKAIKRGLLHKSQQNVYKDANHKLEMALALTEFEAVCGFIGSEIKERLHKMGEWCQEHHAAGGKLPLAPSYYVEVVK</sequence>
<keyword evidence="3" id="KW-1185">Reference proteome</keyword>
<evidence type="ECO:0000259" key="1">
    <source>
        <dbReference type="Pfam" id="PF20511"/>
    </source>
</evidence>
<dbReference type="STRING" id="35608.A0A2U1NBL3"/>
<reference evidence="2 3" key="1">
    <citation type="journal article" date="2018" name="Mol. Plant">
        <title>The genome of Artemisia annua provides insight into the evolution of Asteraceae family and artemisinin biosynthesis.</title>
        <authorList>
            <person name="Shen Q."/>
            <person name="Zhang L."/>
            <person name="Liao Z."/>
            <person name="Wang S."/>
            <person name="Yan T."/>
            <person name="Shi P."/>
            <person name="Liu M."/>
            <person name="Fu X."/>
            <person name="Pan Q."/>
            <person name="Wang Y."/>
            <person name="Lv Z."/>
            <person name="Lu X."/>
            <person name="Zhang F."/>
            <person name="Jiang W."/>
            <person name="Ma Y."/>
            <person name="Chen M."/>
            <person name="Hao X."/>
            <person name="Li L."/>
            <person name="Tang Y."/>
            <person name="Lv G."/>
            <person name="Zhou Y."/>
            <person name="Sun X."/>
            <person name="Brodelius P.E."/>
            <person name="Rose J.K.C."/>
            <person name="Tang K."/>
        </authorList>
    </citation>
    <scope>NUCLEOTIDE SEQUENCE [LARGE SCALE GENOMIC DNA]</scope>
    <source>
        <strain evidence="3">cv. Huhao1</strain>
        <tissue evidence="2">Leaf</tissue>
    </source>
</reference>
<accession>A0A2U1NBL3</accession>
<dbReference type="GO" id="GO:0009298">
    <property type="term" value="P:GDP-mannose biosynthetic process"/>
    <property type="evidence" value="ECO:0007669"/>
    <property type="project" value="UniProtKB-UniPathway"/>
</dbReference>
<evidence type="ECO:0000313" key="3">
    <source>
        <dbReference type="Proteomes" id="UP000245207"/>
    </source>
</evidence>
<dbReference type="EMBL" id="PKPP01003168">
    <property type="protein sequence ID" value="PWA70866.1"/>
    <property type="molecule type" value="Genomic_DNA"/>
</dbReference>
<dbReference type="PANTHER" id="PTHR10309:SF0">
    <property type="entry name" value="MANNOSE-6-PHOSPHATE ISOMERASE"/>
    <property type="match status" value="1"/>
</dbReference>
<proteinExistence type="predicted"/>
<comment type="caution">
    <text evidence="2">The sequence shown here is derived from an EMBL/GenBank/DDBJ whole genome shotgun (WGS) entry which is preliminary data.</text>
</comment>
<feature type="domain" description="Phosphomannose isomerase type I catalytic" evidence="1">
    <location>
        <begin position="68"/>
        <end position="99"/>
    </location>
</feature>
<gene>
    <name evidence="2" type="ORF">CTI12_AA274280</name>
</gene>
<dbReference type="Proteomes" id="UP000245207">
    <property type="component" value="Unassembled WGS sequence"/>
</dbReference>
<protein>
    <submittedName>
        <fullName evidence="2">Mannose-6-phosphate isomerase, type I</fullName>
    </submittedName>
</protein>
<dbReference type="InterPro" id="IPR046457">
    <property type="entry name" value="PMI_typeI_cat"/>
</dbReference>
<dbReference type="AlphaFoldDB" id="A0A2U1NBL3"/>
<dbReference type="Gene3D" id="2.60.120.10">
    <property type="entry name" value="Jelly Rolls"/>
    <property type="match status" value="1"/>
</dbReference>
<dbReference type="InterPro" id="IPR016305">
    <property type="entry name" value="Mannose-6-P_Isomerase"/>
</dbReference>
<keyword evidence="2" id="KW-0413">Isomerase</keyword>
<dbReference type="OrthoDB" id="1739000at2759"/>
<dbReference type="GO" id="GO:0008270">
    <property type="term" value="F:zinc ion binding"/>
    <property type="evidence" value="ECO:0007669"/>
    <property type="project" value="InterPro"/>
</dbReference>
<name>A0A2U1NBL3_ARTAN</name>
<organism evidence="2 3">
    <name type="scientific">Artemisia annua</name>
    <name type="common">Sweet wormwood</name>
    <dbReference type="NCBI Taxonomy" id="35608"/>
    <lineage>
        <taxon>Eukaryota</taxon>
        <taxon>Viridiplantae</taxon>
        <taxon>Streptophyta</taxon>
        <taxon>Embryophyta</taxon>
        <taxon>Tracheophyta</taxon>
        <taxon>Spermatophyta</taxon>
        <taxon>Magnoliopsida</taxon>
        <taxon>eudicotyledons</taxon>
        <taxon>Gunneridae</taxon>
        <taxon>Pentapetalae</taxon>
        <taxon>asterids</taxon>
        <taxon>campanulids</taxon>
        <taxon>Asterales</taxon>
        <taxon>Asteraceae</taxon>
        <taxon>Asteroideae</taxon>
        <taxon>Anthemideae</taxon>
        <taxon>Artemisiinae</taxon>
        <taxon>Artemisia</taxon>
    </lineage>
</organism>